<reference evidence="1" key="2">
    <citation type="submission" date="2015-06" db="UniProtKB">
        <authorList>
            <consortium name="EnsemblMetazoa"/>
        </authorList>
    </citation>
    <scope>IDENTIFICATION</scope>
</reference>
<protein>
    <submittedName>
        <fullName evidence="1">Uncharacterized protein</fullName>
    </submittedName>
</protein>
<evidence type="ECO:0000313" key="1">
    <source>
        <dbReference type="EnsemblMetazoa" id="tetur10g01830.1"/>
    </source>
</evidence>
<dbReference type="EnsemblMetazoa" id="tetur10g01830.1">
    <property type="protein sequence ID" value="tetur10g01830.1"/>
    <property type="gene ID" value="tetur10g01830"/>
</dbReference>
<dbReference type="Proteomes" id="UP000015104">
    <property type="component" value="Unassembled WGS sequence"/>
</dbReference>
<dbReference type="HOGENOM" id="CLU_3034941_0_0_1"/>
<name>T1KF48_TETUR</name>
<dbReference type="EMBL" id="CAEY01000032">
    <property type="status" value="NOT_ANNOTATED_CDS"/>
    <property type="molecule type" value="Genomic_DNA"/>
</dbReference>
<evidence type="ECO:0000313" key="2">
    <source>
        <dbReference type="Proteomes" id="UP000015104"/>
    </source>
</evidence>
<dbReference type="AlphaFoldDB" id="T1KF48"/>
<organism evidence="1 2">
    <name type="scientific">Tetranychus urticae</name>
    <name type="common">Two-spotted spider mite</name>
    <dbReference type="NCBI Taxonomy" id="32264"/>
    <lineage>
        <taxon>Eukaryota</taxon>
        <taxon>Metazoa</taxon>
        <taxon>Ecdysozoa</taxon>
        <taxon>Arthropoda</taxon>
        <taxon>Chelicerata</taxon>
        <taxon>Arachnida</taxon>
        <taxon>Acari</taxon>
        <taxon>Acariformes</taxon>
        <taxon>Trombidiformes</taxon>
        <taxon>Prostigmata</taxon>
        <taxon>Eleutherengona</taxon>
        <taxon>Raphignathae</taxon>
        <taxon>Tetranychoidea</taxon>
        <taxon>Tetranychidae</taxon>
        <taxon>Tetranychus</taxon>
    </lineage>
</organism>
<keyword evidence="2" id="KW-1185">Reference proteome</keyword>
<reference evidence="2" key="1">
    <citation type="submission" date="2011-08" db="EMBL/GenBank/DDBJ databases">
        <authorList>
            <person name="Rombauts S."/>
        </authorList>
    </citation>
    <scope>NUCLEOTIDE SEQUENCE</scope>
    <source>
        <strain evidence="2">London</strain>
    </source>
</reference>
<proteinExistence type="predicted"/>
<accession>T1KF48</accession>
<sequence length="55" mass="6360">MMSTGNLILNSNLASIMKMHLNIISKSSRNRKNENMKKQENNLSIHLNNIKLKHL</sequence>